<evidence type="ECO:0000313" key="8">
    <source>
        <dbReference type="Proteomes" id="UP000037392"/>
    </source>
</evidence>
<evidence type="ECO:0000256" key="4">
    <source>
        <dbReference type="ARBA" id="ARBA00023014"/>
    </source>
</evidence>
<evidence type="ECO:0000256" key="3">
    <source>
        <dbReference type="ARBA" id="ARBA00023004"/>
    </source>
</evidence>
<keyword evidence="5" id="KW-0456">Lyase</keyword>
<evidence type="ECO:0000256" key="5">
    <source>
        <dbReference type="ARBA" id="ARBA00023239"/>
    </source>
</evidence>
<protein>
    <recommendedName>
        <fullName evidence="6">Aconitase/3-isopropylmalate dehydratase large subunit alpha/beta/alpha domain-containing protein</fullName>
    </recommendedName>
</protein>
<dbReference type="Proteomes" id="UP000037392">
    <property type="component" value="Unassembled WGS sequence"/>
</dbReference>
<dbReference type="PRINTS" id="PR00415">
    <property type="entry name" value="ACONITASE"/>
</dbReference>
<dbReference type="Pfam" id="PF00330">
    <property type="entry name" value="Aconitase"/>
    <property type="match status" value="2"/>
</dbReference>
<dbReference type="GO" id="GO:0008652">
    <property type="term" value="P:amino acid biosynthetic process"/>
    <property type="evidence" value="ECO:0007669"/>
    <property type="project" value="InterPro"/>
</dbReference>
<dbReference type="NCBIfam" id="NF001614">
    <property type="entry name" value="PRK00402.1"/>
    <property type="match status" value="1"/>
</dbReference>
<organism evidence="7 8">
    <name type="scientific">[Clostridium] citroniae WAL-19142</name>
    <dbReference type="NCBI Taxonomy" id="742734"/>
    <lineage>
        <taxon>Bacteria</taxon>
        <taxon>Bacillati</taxon>
        <taxon>Bacillota</taxon>
        <taxon>Clostridia</taxon>
        <taxon>Lachnospirales</taxon>
        <taxon>Lachnospiraceae</taxon>
        <taxon>Enterocloster</taxon>
    </lineage>
</organism>
<dbReference type="InterPro" id="IPR001030">
    <property type="entry name" value="Acoase/IPM_deHydtase_lsu_aba"/>
</dbReference>
<reference evidence="7 8" key="1">
    <citation type="submission" date="2011-04" db="EMBL/GenBank/DDBJ databases">
        <title>The Genome Sequence of Clostridium citroniae WAL-19142.</title>
        <authorList>
            <consortium name="The Broad Institute Genome Sequencing Platform"/>
            <person name="Earl A."/>
            <person name="Ward D."/>
            <person name="Feldgarden M."/>
            <person name="Gevers D."/>
            <person name="Warren Y.A."/>
            <person name="Tyrrell K.L."/>
            <person name="Citron D.M."/>
            <person name="Goldstein E.J."/>
            <person name="Daigneault M."/>
            <person name="Allen-Vercoe E."/>
            <person name="Young S.K."/>
            <person name="Zeng Q."/>
            <person name="Gargeya S."/>
            <person name="Fitzgerald M."/>
            <person name="Haas B."/>
            <person name="Abouelleil A."/>
            <person name="Alvarado L."/>
            <person name="Arachchi H.M."/>
            <person name="Berlin A."/>
            <person name="Brown A."/>
            <person name="Chapman S.B."/>
            <person name="Chen Z."/>
            <person name="Dunbar C."/>
            <person name="Freedman E."/>
            <person name="Gearin G."/>
            <person name="Gellesch M."/>
            <person name="Goldberg J."/>
            <person name="Griggs A."/>
            <person name="Gujja S."/>
            <person name="Heilman E.R."/>
            <person name="Heiman D."/>
            <person name="Howarth C."/>
            <person name="Larson L."/>
            <person name="Lui A."/>
            <person name="MacDonald P.J."/>
            <person name="Mehta T."/>
            <person name="Montmayeur A."/>
            <person name="Murphy C."/>
            <person name="Neiman D."/>
            <person name="Pearson M."/>
            <person name="Priest M."/>
            <person name="Roberts A."/>
            <person name="Saif S."/>
            <person name="Shea T."/>
            <person name="Shenoy N."/>
            <person name="Sisk P."/>
            <person name="Stolte C."/>
            <person name="Sykes S."/>
            <person name="White J."/>
            <person name="Yandava C."/>
            <person name="Wortman J."/>
            <person name="Nusbaum C."/>
            <person name="Birren B."/>
        </authorList>
    </citation>
    <scope>NUCLEOTIDE SEQUENCE [LARGE SCALE GENOMIC DNA]</scope>
    <source>
        <strain evidence="7 8">WAL-19142</strain>
    </source>
</reference>
<dbReference type="Gene3D" id="3.30.499.10">
    <property type="entry name" value="Aconitase, domain 3"/>
    <property type="match status" value="2"/>
</dbReference>
<dbReference type="PANTHER" id="PTHR43822:SF2">
    <property type="entry name" value="HOMOACONITASE, MITOCHONDRIAL"/>
    <property type="match status" value="1"/>
</dbReference>
<accession>A0A0J9CDG5</accession>
<dbReference type="GO" id="GO:0051539">
    <property type="term" value="F:4 iron, 4 sulfur cluster binding"/>
    <property type="evidence" value="ECO:0007669"/>
    <property type="project" value="UniProtKB-KW"/>
</dbReference>
<keyword evidence="4" id="KW-0411">Iron-sulfur</keyword>
<dbReference type="InterPro" id="IPR036008">
    <property type="entry name" value="Aconitase_4Fe-4S_dom"/>
</dbReference>
<evidence type="ECO:0000313" key="7">
    <source>
        <dbReference type="EMBL" id="KMW22464.1"/>
    </source>
</evidence>
<dbReference type="NCBIfam" id="TIGR01343">
    <property type="entry name" value="hacA_fam"/>
    <property type="match status" value="1"/>
</dbReference>
<dbReference type="InterPro" id="IPR015931">
    <property type="entry name" value="Acnase/IPM_dHydase_lsu_aba_1/3"/>
</dbReference>
<dbReference type="InterPro" id="IPR006251">
    <property type="entry name" value="Homoacnase/IPMdehydase_lsu"/>
</dbReference>
<dbReference type="AlphaFoldDB" id="A0A0J9CDG5"/>
<dbReference type="EMBL" id="ADLK01000009">
    <property type="protein sequence ID" value="KMW22464.1"/>
    <property type="molecule type" value="Genomic_DNA"/>
</dbReference>
<dbReference type="SUPFAM" id="SSF53732">
    <property type="entry name" value="Aconitase iron-sulfur domain"/>
    <property type="match status" value="1"/>
</dbReference>
<dbReference type="PANTHER" id="PTHR43822">
    <property type="entry name" value="HOMOACONITASE, MITOCHONDRIAL-RELATED"/>
    <property type="match status" value="1"/>
</dbReference>
<keyword evidence="1" id="KW-0004">4Fe-4S</keyword>
<feature type="domain" description="Aconitase/3-isopropylmalate dehydratase large subunit alpha/beta/alpha" evidence="6">
    <location>
        <begin position="27"/>
        <end position="272"/>
    </location>
</feature>
<dbReference type="RefSeq" id="WP_048929465.1">
    <property type="nucleotide sequence ID" value="NZ_KQ235876.1"/>
</dbReference>
<gene>
    <name evidence="7" type="ORF">HMPREF9470_01343</name>
</gene>
<dbReference type="GO" id="GO:0016836">
    <property type="term" value="F:hydro-lyase activity"/>
    <property type="evidence" value="ECO:0007669"/>
    <property type="project" value="InterPro"/>
</dbReference>
<proteinExistence type="predicted"/>
<dbReference type="PATRIC" id="fig|742734.4.peg.1440"/>
<sequence>MNMVEKILAKASGKKEVKPGDVVVANVDTLLLHDLSGYITANVFENEVKKEMRYPERVAMVFDHHFSPPTEQRAEVLERNREFARKYHINLFDCGSGNIHNVGVRNGFVRPGTIVVGSDSHTPVHGTMGCFATGLGNNSNAATVMAYGKAWFMVPKTIKIELTGSTRPGVTPRDVALWLTGQIGEGGAVYRALHFTGQYIKDLDVWDRWLFPLITIDVGGKCGFIDPDEKTAEFIKQYTDEPFEVITSDPDCEYEKVLSFDISDLEPQVAASPTLGNVKPAEGFGGRPVQWAELGGHGGARLEDFRQAAEILKGRKLAPEVKFNAVPSSRETFEQCLKEGIVEIFHQAGASWFPASTGSNQAINMGAMSKHESMISTHARNFPGRNGSPEAIMYLSSAYTVAASAVKGCVTDPREFLEG</sequence>
<dbReference type="OrthoDB" id="9764318at2"/>
<evidence type="ECO:0000259" key="6">
    <source>
        <dbReference type="Pfam" id="PF00330"/>
    </source>
</evidence>
<evidence type="ECO:0000256" key="2">
    <source>
        <dbReference type="ARBA" id="ARBA00022723"/>
    </source>
</evidence>
<comment type="caution">
    <text evidence="7">The sequence shown here is derived from an EMBL/GenBank/DDBJ whole genome shotgun (WGS) entry which is preliminary data.</text>
</comment>
<feature type="domain" description="Aconitase/3-isopropylmalate dehydratase large subunit alpha/beta/alpha" evidence="6">
    <location>
        <begin position="286"/>
        <end position="408"/>
    </location>
</feature>
<dbReference type="GO" id="GO:0046872">
    <property type="term" value="F:metal ion binding"/>
    <property type="evidence" value="ECO:0007669"/>
    <property type="project" value="UniProtKB-KW"/>
</dbReference>
<name>A0A0J9CDG5_9FIRM</name>
<evidence type="ECO:0000256" key="1">
    <source>
        <dbReference type="ARBA" id="ARBA00022485"/>
    </source>
</evidence>
<dbReference type="InterPro" id="IPR050067">
    <property type="entry name" value="IPM_dehydratase_rel_enz"/>
</dbReference>
<dbReference type="GO" id="GO:0043436">
    <property type="term" value="P:oxoacid metabolic process"/>
    <property type="evidence" value="ECO:0007669"/>
    <property type="project" value="UniProtKB-ARBA"/>
</dbReference>
<dbReference type="GeneID" id="93165794"/>
<keyword evidence="2" id="KW-0479">Metal-binding</keyword>
<keyword evidence="3" id="KW-0408">Iron</keyword>